<evidence type="ECO:0000256" key="1">
    <source>
        <dbReference type="SAM" id="MobiDB-lite"/>
    </source>
</evidence>
<dbReference type="Gene3D" id="3.40.50.1010">
    <property type="entry name" value="5'-nuclease"/>
    <property type="match status" value="1"/>
</dbReference>
<proteinExistence type="predicted"/>
<dbReference type="OrthoDB" id="2311180at2759"/>
<dbReference type="EMBL" id="JAGPXD010000001">
    <property type="protein sequence ID" value="KAH7375594.1"/>
    <property type="molecule type" value="Genomic_DNA"/>
</dbReference>
<comment type="caution">
    <text evidence="2">The sequence shown here is derived from an EMBL/GenBank/DDBJ whole genome shotgun (WGS) entry which is preliminary data.</text>
</comment>
<sequence length="513" mass="57488">MSDRPNETCWFFVDDSNIWIEAQKAAAAGNTHLPKLTDSDRDPRLRIDIGKMVSRLRSGRARGPSSLYGSRPPPNDSVWDAFKKFDFDLHIFDRNDKNKEKEVDNAMATNIVKSATRLDVTAHYDPTAKKQKADTIFVIITGDSDMMPSINEVLDVGIRVELWAWKSGMAGAYKQLRARHPALLSLHFLDNEAGNIYFTNTKSTRKGKPDPVGTVVLCVDPPAEIDESAVIQDLFRLQLSTVTPDFFITVSGCVRSRGSRLASFGPTCGPCATNSQDSTTFLITLTTAVKVKLLTRHVVVFYTNATAPKTVLFVEFPNVRPIDKVLHRTRRLFAGKCEVKSYVEYANSASKTNAPAVFEDRNMYTPLDNRGESREPGSSSAGAKPGEGRGDDPDSLDSPSSPDLDDGDWTTVSRYDPKQDHRRRQRHTQHCPEGIRCRKRGDCAYRHHPEEIAIFQSNPDREMRWWKTRKCNKTGCREGKKCPFAHSDEESWCLGCKVLGHCLTECPVQLGSQ</sequence>
<name>A0A8K0TNK8_9PEZI</name>
<evidence type="ECO:0000313" key="3">
    <source>
        <dbReference type="Proteomes" id="UP000813385"/>
    </source>
</evidence>
<dbReference type="AlphaFoldDB" id="A0A8K0TNK8"/>
<feature type="compositionally biased region" description="Basic residues" evidence="1">
    <location>
        <begin position="420"/>
        <end position="429"/>
    </location>
</feature>
<organism evidence="2 3">
    <name type="scientific">Plectosphaerella cucumerina</name>
    <dbReference type="NCBI Taxonomy" id="40658"/>
    <lineage>
        <taxon>Eukaryota</taxon>
        <taxon>Fungi</taxon>
        <taxon>Dikarya</taxon>
        <taxon>Ascomycota</taxon>
        <taxon>Pezizomycotina</taxon>
        <taxon>Sordariomycetes</taxon>
        <taxon>Hypocreomycetidae</taxon>
        <taxon>Glomerellales</taxon>
        <taxon>Plectosphaerellaceae</taxon>
        <taxon>Plectosphaerella</taxon>
    </lineage>
</organism>
<evidence type="ECO:0000313" key="2">
    <source>
        <dbReference type="EMBL" id="KAH7375594.1"/>
    </source>
</evidence>
<dbReference type="Proteomes" id="UP000813385">
    <property type="component" value="Unassembled WGS sequence"/>
</dbReference>
<protein>
    <recommendedName>
        <fullName evidence="4">NYN domain-containing protein</fullName>
    </recommendedName>
</protein>
<feature type="region of interest" description="Disordered" evidence="1">
    <location>
        <begin position="357"/>
        <end position="430"/>
    </location>
</feature>
<keyword evidence="3" id="KW-1185">Reference proteome</keyword>
<accession>A0A8K0TNK8</accession>
<gene>
    <name evidence="2" type="ORF">B0T11DRAFT_10816</name>
</gene>
<reference evidence="2" key="1">
    <citation type="journal article" date="2021" name="Nat. Commun.">
        <title>Genetic determinants of endophytism in the Arabidopsis root mycobiome.</title>
        <authorList>
            <person name="Mesny F."/>
            <person name="Miyauchi S."/>
            <person name="Thiergart T."/>
            <person name="Pickel B."/>
            <person name="Atanasova L."/>
            <person name="Karlsson M."/>
            <person name="Huettel B."/>
            <person name="Barry K.W."/>
            <person name="Haridas S."/>
            <person name="Chen C."/>
            <person name="Bauer D."/>
            <person name="Andreopoulos W."/>
            <person name="Pangilinan J."/>
            <person name="LaButti K."/>
            <person name="Riley R."/>
            <person name="Lipzen A."/>
            <person name="Clum A."/>
            <person name="Drula E."/>
            <person name="Henrissat B."/>
            <person name="Kohler A."/>
            <person name="Grigoriev I.V."/>
            <person name="Martin F.M."/>
            <person name="Hacquard S."/>
        </authorList>
    </citation>
    <scope>NUCLEOTIDE SEQUENCE</scope>
    <source>
        <strain evidence="2">MPI-CAGE-AT-0016</strain>
    </source>
</reference>
<evidence type="ECO:0008006" key="4">
    <source>
        <dbReference type="Google" id="ProtNLM"/>
    </source>
</evidence>